<proteinExistence type="predicted"/>
<keyword evidence="5" id="KW-1185">Reference proteome</keyword>
<feature type="transmembrane region" description="Helical" evidence="2">
    <location>
        <begin position="168"/>
        <end position="188"/>
    </location>
</feature>
<feature type="domain" description="Acyltransferase 3" evidence="3">
    <location>
        <begin position="43"/>
        <end position="385"/>
    </location>
</feature>
<feature type="transmembrane region" description="Helical" evidence="2">
    <location>
        <begin position="86"/>
        <end position="108"/>
    </location>
</feature>
<name>A0A7W3R9A6_9ACTN</name>
<evidence type="ECO:0000313" key="4">
    <source>
        <dbReference type="EMBL" id="MBA9004439.1"/>
    </source>
</evidence>
<evidence type="ECO:0000256" key="2">
    <source>
        <dbReference type="SAM" id="Phobius"/>
    </source>
</evidence>
<feature type="transmembrane region" description="Helical" evidence="2">
    <location>
        <begin position="317"/>
        <end position="335"/>
    </location>
</feature>
<comment type="caution">
    <text evidence="4">The sequence shown here is derived from an EMBL/GenBank/DDBJ whole genome shotgun (WGS) entry which is preliminary data.</text>
</comment>
<accession>A0A7W3R9A6</accession>
<feature type="transmembrane region" description="Helical" evidence="2">
    <location>
        <begin position="371"/>
        <end position="389"/>
    </location>
</feature>
<dbReference type="Pfam" id="PF01757">
    <property type="entry name" value="Acyl_transf_3"/>
    <property type="match status" value="1"/>
</dbReference>
<organism evidence="4 5">
    <name type="scientific">Thermomonospora cellulosilytica</name>
    <dbReference type="NCBI Taxonomy" id="1411118"/>
    <lineage>
        <taxon>Bacteria</taxon>
        <taxon>Bacillati</taxon>
        <taxon>Actinomycetota</taxon>
        <taxon>Actinomycetes</taxon>
        <taxon>Streptosporangiales</taxon>
        <taxon>Thermomonosporaceae</taxon>
        <taxon>Thermomonospora</taxon>
    </lineage>
</organism>
<feature type="transmembrane region" description="Helical" evidence="2">
    <location>
        <begin position="129"/>
        <end position="148"/>
    </location>
</feature>
<keyword evidence="2" id="KW-0472">Membrane</keyword>
<gene>
    <name evidence="4" type="ORF">HNR21_003321</name>
</gene>
<dbReference type="Proteomes" id="UP000539313">
    <property type="component" value="Unassembled WGS sequence"/>
</dbReference>
<reference evidence="4 5" key="1">
    <citation type="submission" date="2020-08" db="EMBL/GenBank/DDBJ databases">
        <title>Sequencing the genomes of 1000 actinobacteria strains.</title>
        <authorList>
            <person name="Klenk H.-P."/>
        </authorList>
    </citation>
    <scope>NUCLEOTIDE SEQUENCE [LARGE SCALE GENOMIC DNA]</scope>
    <source>
        <strain evidence="4 5">DSM 45823</strain>
    </source>
</reference>
<feature type="transmembrane region" description="Helical" evidence="2">
    <location>
        <begin position="195"/>
        <end position="213"/>
    </location>
</feature>
<feature type="transmembrane region" description="Helical" evidence="2">
    <location>
        <begin position="247"/>
        <end position="268"/>
    </location>
</feature>
<feature type="transmembrane region" description="Helical" evidence="2">
    <location>
        <begin position="288"/>
        <end position="305"/>
    </location>
</feature>
<keyword evidence="2" id="KW-0812">Transmembrane</keyword>
<evidence type="ECO:0000313" key="5">
    <source>
        <dbReference type="Proteomes" id="UP000539313"/>
    </source>
</evidence>
<dbReference type="EMBL" id="JACJII010000001">
    <property type="protein sequence ID" value="MBA9004439.1"/>
    <property type="molecule type" value="Genomic_DNA"/>
</dbReference>
<dbReference type="InterPro" id="IPR002656">
    <property type="entry name" value="Acyl_transf_3_dom"/>
</dbReference>
<dbReference type="AlphaFoldDB" id="A0A7W3R9A6"/>
<feature type="region of interest" description="Disordered" evidence="1">
    <location>
        <begin position="1"/>
        <end position="25"/>
    </location>
</feature>
<keyword evidence="2" id="KW-1133">Transmembrane helix</keyword>
<dbReference type="RefSeq" id="WP_182705902.1">
    <property type="nucleotide sequence ID" value="NZ_JACJII010000001.1"/>
</dbReference>
<evidence type="ECO:0000259" key="3">
    <source>
        <dbReference type="Pfam" id="PF01757"/>
    </source>
</evidence>
<feature type="transmembrane region" description="Helical" evidence="2">
    <location>
        <begin position="219"/>
        <end position="240"/>
    </location>
</feature>
<sequence>MSDSVRLGDAPETSGRGDRQRSSAPRSLVAKIVAATPPGRDRAVDALRAIAILGVVLGHWLVTALVAPPGDDPALRVTSPLKEMPWLAPVSWALQTLAVFFFVGGYVGARAYKPGTAYGSWVRGRMVRLLRPVPVLLVVWVPVSAGLLAAGYDGQTLRSVIKLVLSPLWFLLVYAALTALTPLVIALWRRLGWTAVALAAAAVAATDLVRFAFDGPGWPGWANVLTGWLVPYLLGVAWAGGALDRRIAAGLLAGGAAAAAGLILVAGYPASMVGVPGAAVSNLNPPTLAAVAFGTAQVGAAVLLRDRLARLMDRSRWWAVVVVTNLAAMTIFLYHQTAMLAVTLAGRAFGVLPGLHTRPDEPFWAVERVPWLPVFAVALAVAVAAAHRFEHPRHAKAVKGHSR</sequence>
<evidence type="ECO:0000256" key="1">
    <source>
        <dbReference type="SAM" id="MobiDB-lite"/>
    </source>
</evidence>
<protein>
    <submittedName>
        <fullName evidence="4">Peptidoglycan/LPS O-acetylase OafA/YrhL</fullName>
    </submittedName>
</protein>
<feature type="transmembrane region" description="Helical" evidence="2">
    <location>
        <begin position="46"/>
        <end position="66"/>
    </location>
</feature>
<dbReference type="GO" id="GO:0016747">
    <property type="term" value="F:acyltransferase activity, transferring groups other than amino-acyl groups"/>
    <property type="evidence" value="ECO:0007669"/>
    <property type="project" value="InterPro"/>
</dbReference>